<organism evidence="2">
    <name type="scientific">Bradyrhizobium sp. LLZ17</name>
    <dbReference type="NCBI Taxonomy" id="3239388"/>
    <lineage>
        <taxon>Bacteria</taxon>
        <taxon>Pseudomonadati</taxon>
        <taxon>Pseudomonadota</taxon>
        <taxon>Alphaproteobacteria</taxon>
        <taxon>Hyphomicrobiales</taxon>
        <taxon>Nitrobacteraceae</taxon>
        <taxon>Bradyrhizobium</taxon>
    </lineage>
</organism>
<dbReference type="RefSeq" id="WP_369719924.1">
    <property type="nucleotide sequence ID" value="NZ_CP165734.1"/>
</dbReference>
<name>A0AB39XCH6_9BRAD</name>
<feature type="compositionally biased region" description="Basic residues" evidence="1">
    <location>
        <begin position="21"/>
        <end position="31"/>
    </location>
</feature>
<dbReference type="EMBL" id="CP165734">
    <property type="protein sequence ID" value="XDV55472.1"/>
    <property type="molecule type" value="Genomic_DNA"/>
</dbReference>
<feature type="region of interest" description="Disordered" evidence="1">
    <location>
        <begin position="1"/>
        <end position="45"/>
    </location>
</feature>
<accession>A0AB39XCH6</accession>
<reference evidence="2" key="1">
    <citation type="submission" date="2024-08" db="EMBL/GenBank/DDBJ databases">
        <authorList>
            <person name="Chaddad Z."/>
            <person name="Lamrabet M."/>
            <person name="Bouhnik O."/>
            <person name="Alami S."/>
            <person name="Wipf D."/>
            <person name="Courty P.E."/>
            <person name="Missbah El Idrissi M."/>
        </authorList>
    </citation>
    <scope>NUCLEOTIDE SEQUENCE</scope>
    <source>
        <strain evidence="2">LLZ17</strain>
    </source>
</reference>
<gene>
    <name evidence="2" type="ORF">AB8Z38_22170</name>
</gene>
<evidence type="ECO:0000256" key="1">
    <source>
        <dbReference type="SAM" id="MobiDB-lite"/>
    </source>
</evidence>
<dbReference type="AlphaFoldDB" id="A0AB39XCH6"/>
<sequence length="376" mass="43250">MSKACHRASVAATRAGDRAPTRRAGRQRRPSKPLPQPDAPDHLLSYPDASNGLGCPLQIIDFPDAFAIWLRSPMDAADLAHLRSLCGGKPRIENRTSRIDPELIQRLVLRQPSREAIEWLARRNDVHFNYAELARDLIYRSTSERDEAFRFHLAHVLRKDRRGQQMTICFGEDGQSTAYDAKRSAKSRLVAYPCVSKMAKAPALHIEERDQGPQMLKRKGISLRDLLSFDHLRFWNDNLHYYRIADVEGLGRAYFNYLERRKDPTSKSRRKSRIKKITDHISMNIDNRTGHLLIRTLGYFSAEQIKLGKKERKAGLKMEEMLGYEDIYAAISIQNVYDRLNHFIPMDRFMERISVSANSEIIRYMRGGGLEPAAKT</sequence>
<proteinExistence type="predicted"/>
<evidence type="ECO:0000313" key="2">
    <source>
        <dbReference type="EMBL" id="XDV55472.1"/>
    </source>
</evidence>
<protein>
    <submittedName>
        <fullName evidence="2">Uncharacterized protein</fullName>
    </submittedName>
</protein>